<keyword evidence="1" id="KW-0479">Metal-binding</keyword>
<dbReference type="PROSITE" id="PS51915">
    <property type="entry name" value="ZAD"/>
    <property type="match status" value="1"/>
</dbReference>
<keyword evidence="1" id="KW-0862">Zinc</keyword>
<evidence type="ECO:0000256" key="1">
    <source>
        <dbReference type="PROSITE-ProRule" id="PRU01263"/>
    </source>
</evidence>
<dbReference type="GO" id="GO:0005634">
    <property type="term" value="C:nucleus"/>
    <property type="evidence" value="ECO:0007669"/>
    <property type="project" value="InterPro"/>
</dbReference>
<protein>
    <submittedName>
        <fullName evidence="4">(northern house mosquito) hypothetical protein</fullName>
    </submittedName>
</protein>
<evidence type="ECO:0000259" key="3">
    <source>
        <dbReference type="PROSITE" id="PS51915"/>
    </source>
</evidence>
<dbReference type="GO" id="GO:0008270">
    <property type="term" value="F:zinc ion binding"/>
    <property type="evidence" value="ECO:0007669"/>
    <property type="project" value="UniProtKB-UniRule"/>
</dbReference>
<evidence type="ECO:0000313" key="4">
    <source>
        <dbReference type="EMBL" id="CAG6468411.1"/>
    </source>
</evidence>
<dbReference type="InterPro" id="IPR012934">
    <property type="entry name" value="Znf_AD"/>
</dbReference>
<feature type="region of interest" description="Disordered" evidence="2">
    <location>
        <begin position="135"/>
        <end position="160"/>
    </location>
</feature>
<feature type="binding site" evidence="1">
    <location>
        <position position="87"/>
    </location>
    <ligand>
        <name>Zn(2+)</name>
        <dbReference type="ChEBI" id="CHEBI:29105"/>
    </ligand>
</feature>
<feature type="domain" description="ZAD" evidence="3">
    <location>
        <begin position="35"/>
        <end position="114"/>
    </location>
</feature>
<dbReference type="SUPFAM" id="SSF57716">
    <property type="entry name" value="Glucocorticoid receptor-like (DNA-binding domain)"/>
    <property type="match status" value="1"/>
</dbReference>
<organism evidence="4">
    <name type="scientific">Culex pipiens</name>
    <name type="common">House mosquito</name>
    <dbReference type="NCBI Taxonomy" id="7175"/>
    <lineage>
        <taxon>Eukaryota</taxon>
        <taxon>Metazoa</taxon>
        <taxon>Ecdysozoa</taxon>
        <taxon>Arthropoda</taxon>
        <taxon>Hexapoda</taxon>
        <taxon>Insecta</taxon>
        <taxon>Pterygota</taxon>
        <taxon>Neoptera</taxon>
        <taxon>Endopterygota</taxon>
        <taxon>Diptera</taxon>
        <taxon>Nematocera</taxon>
        <taxon>Culicoidea</taxon>
        <taxon>Culicidae</taxon>
        <taxon>Culicinae</taxon>
        <taxon>Culicini</taxon>
        <taxon>Culex</taxon>
        <taxon>Culex</taxon>
    </lineage>
</organism>
<evidence type="ECO:0000256" key="2">
    <source>
        <dbReference type="SAM" id="MobiDB-lite"/>
    </source>
</evidence>
<proteinExistence type="predicted"/>
<name>A0A8D8BB72_CULPI</name>
<dbReference type="AlphaFoldDB" id="A0A8D8BB72"/>
<feature type="binding site" evidence="1">
    <location>
        <position position="40"/>
    </location>
    <ligand>
        <name>Zn(2+)</name>
        <dbReference type="ChEBI" id="CHEBI:29105"/>
    </ligand>
</feature>
<sequence length="186" mass="21788">MDNSGCLDLETLEDNNEECKQDRLRIRHYMDHFERLCRLCLATERLVNVYSIVQGRNVFYVRNFVKEGFRLLEQKIDKKDRLPNFICEKCERNLNILYNFKKKCDASRRVLEKIRDKTIVPDDLREVELLGSAPPAATTNEQGISGRLRRSKKLPQQQNSGEVLKKVSYGTDGFKKHSEFSIVNFI</sequence>
<keyword evidence="1" id="KW-0863">Zinc-finger</keyword>
<reference evidence="4" key="1">
    <citation type="submission" date="2021-05" db="EMBL/GenBank/DDBJ databases">
        <authorList>
            <person name="Alioto T."/>
            <person name="Alioto T."/>
            <person name="Gomez Garrido J."/>
        </authorList>
    </citation>
    <scope>NUCLEOTIDE SEQUENCE</scope>
</reference>
<feature type="binding site" evidence="1">
    <location>
        <position position="90"/>
    </location>
    <ligand>
        <name>Zn(2+)</name>
        <dbReference type="ChEBI" id="CHEBI:29105"/>
    </ligand>
</feature>
<dbReference type="SMART" id="SM00868">
    <property type="entry name" value="zf-AD"/>
    <property type="match status" value="1"/>
</dbReference>
<feature type="binding site" evidence="1">
    <location>
        <position position="37"/>
    </location>
    <ligand>
        <name>Zn(2+)</name>
        <dbReference type="ChEBI" id="CHEBI:29105"/>
    </ligand>
</feature>
<accession>A0A8D8BB72</accession>
<dbReference type="Gene3D" id="3.40.1800.20">
    <property type="match status" value="1"/>
</dbReference>
<dbReference type="Pfam" id="PF07776">
    <property type="entry name" value="zf-AD"/>
    <property type="match status" value="1"/>
</dbReference>
<dbReference type="EMBL" id="HBUE01060531">
    <property type="protein sequence ID" value="CAG6468411.1"/>
    <property type="molecule type" value="Transcribed_RNA"/>
</dbReference>